<organism evidence="2 3">
    <name type="scientific">Prosthecobacter vanneervenii</name>
    <dbReference type="NCBI Taxonomy" id="48466"/>
    <lineage>
        <taxon>Bacteria</taxon>
        <taxon>Pseudomonadati</taxon>
        <taxon>Verrucomicrobiota</taxon>
        <taxon>Verrucomicrobiia</taxon>
        <taxon>Verrucomicrobiales</taxon>
        <taxon>Verrucomicrobiaceae</taxon>
        <taxon>Prosthecobacter</taxon>
    </lineage>
</organism>
<proteinExistence type="predicted"/>
<name>A0A7W7YGA6_9BACT</name>
<feature type="region of interest" description="Disordered" evidence="1">
    <location>
        <begin position="84"/>
        <end position="115"/>
    </location>
</feature>
<gene>
    <name evidence="2" type="ORF">HNQ65_005187</name>
</gene>
<reference evidence="2 3" key="1">
    <citation type="submission" date="2020-08" db="EMBL/GenBank/DDBJ databases">
        <title>Genomic Encyclopedia of Type Strains, Phase IV (KMG-IV): sequencing the most valuable type-strain genomes for metagenomic binning, comparative biology and taxonomic classification.</title>
        <authorList>
            <person name="Goeker M."/>
        </authorList>
    </citation>
    <scope>NUCLEOTIDE SEQUENCE [LARGE SCALE GENOMIC DNA]</scope>
    <source>
        <strain evidence="2 3">DSM 12252</strain>
    </source>
</reference>
<dbReference type="EMBL" id="JACHIG010000020">
    <property type="protein sequence ID" value="MBB5035574.1"/>
    <property type="molecule type" value="Genomic_DNA"/>
</dbReference>
<dbReference type="Proteomes" id="UP000590740">
    <property type="component" value="Unassembled WGS sequence"/>
</dbReference>
<evidence type="ECO:0000313" key="3">
    <source>
        <dbReference type="Proteomes" id="UP000590740"/>
    </source>
</evidence>
<dbReference type="AlphaFoldDB" id="A0A7W7YGA6"/>
<sequence>ALRRTHSSALNHSPAPAYDDFLLDRLFQRRVHIIDNLILTSGFPLGRHSVAHYRKDASHSQTPKAKALQHQPPALPAASFIKSAIGDNHDKPSSHSSSPPPPPLHSSATISPPHHPTITISPHLIAPLRLPPFHFFTLFPLFRPSPPLEPRPNNRQRTISAPAARPLQCGKIKHPIVPQSPSLSPSDCLIV</sequence>
<protein>
    <submittedName>
        <fullName evidence="2">Uncharacterized protein</fullName>
    </submittedName>
</protein>
<accession>A0A7W7YGA6</accession>
<evidence type="ECO:0000256" key="1">
    <source>
        <dbReference type="SAM" id="MobiDB-lite"/>
    </source>
</evidence>
<feature type="compositionally biased region" description="Low complexity" evidence="1">
    <location>
        <begin position="105"/>
        <end position="115"/>
    </location>
</feature>
<feature type="region of interest" description="Disordered" evidence="1">
    <location>
        <begin position="54"/>
        <end position="73"/>
    </location>
</feature>
<feature type="non-terminal residue" evidence="2">
    <location>
        <position position="1"/>
    </location>
</feature>
<keyword evidence="3" id="KW-1185">Reference proteome</keyword>
<evidence type="ECO:0000313" key="2">
    <source>
        <dbReference type="EMBL" id="MBB5035574.1"/>
    </source>
</evidence>
<comment type="caution">
    <text evidence="2">The sequence shown here is derived from an EMBL/GenBank/DDBJ whole genome shotgun (WGS) entry which is preliminary data.</text>
</comment>